<organism evidence="1 2">
    <name type="scientific">Heyndrickxia sporothermodurans</name>
    <dbReference type="NCBI Taxonomy" id="46224"/>
    <lineage>
        <taxon>Bacteria</taxon>
        <taxon>Bacillati</taxon>
        <taxon>Bacillota</taxon>
        <taxon>Bacilli</taxon>
        <taxon>Bacillales</taxon>
        <taxon>Bacillaceae</taxon>
        <taxon>Heyndrickxia</taxon>
    </lineage>
</organism>
<evidence type="ECO:0000313" key="2">
    <source>
        <dbReference type="Proteomes" id="UP000075666"/>
    </source>
</evidence>
<proteinExistence type="predicted"/>
<dbReference type="OrthoDB" id="2920556at2"/>
<dbReference type="RefSeq" id="WP_066235347.1">
    <property type="nucleotide sequence ID" value="NZ_LQYN01000116.1"/>
</dbReference>
<dbReference type="AlphaFoldDB" id="A0A150KM85"/>
<sequence>MSNSKYFRPVTITRRKRHEAEQAIKDLEARGFEIIYPLTEISRDGKIFNTDSYNRKIFVQNTFNSCWVAKMRRVTK</sequence>
<dbReference type="EMBL" id="LQYN01000116">
    <property type="protein sequence ID" value="KYC92234.1"/>
    <property type="molecule type" value="Genomic_DNA"/>
</dbReference>
<dbReference type="STRING" id="46224.B4102_3775"/>
<gene>
    <name evidence="1" type="ORF">B4102_3775</name>
</gene>
<reference evidence="1 2" key="1">
    <citation type="submission" date="2016-01" db="EMBL/GenBank/DDBJ databases">
        <title>Genome Sequences of Twelve Sporeforming Bacillus Species Isolated from Foods.</title>
        <authorList>
            <person name="Berendsen E.M."/>
            <person name="Wells-Bennik M.H."/>
            <person name="Krawcyk A.O."/>
            <person name="De Jong A."/>
            <person name="Holsappel S."/>
            <person name="Eijlander R.T."/>
            <person name="Kuipers O.P."/>
        </authorList>
    </citation>
    <scope>NUCLEOTIDE SEQUENCE [LARGE SCALE GENOMIC DNA]</scope>
    <source>
        <strain evidence="1 2">B4102</strain>
    </source>
</reference>
<evidence type="ECO:0000313" key="1">
    <source>
        <dbReference type="EMBL" id="KYC92234.1"/>
    </source>
</evidence>
<dbReference type="Proteomes" id="UP000075666">
    <property type="component" value="Unassembled WGS sequence"/>
</dbReference>
<keyword evidence="2" id="KW-1185">Reference proteome</keyword>
<protein>
    <submittedName>
        <fullName evidence="1">Uncharacterized protein</fullName>
    </submittedName>
</protein>
<dbReference type="PATRIC" id="fig|46224.3.peg.855"/>
<accession>A0A150KM85</accession>
<comment type="caution">
    <text evidence="1">The sequence shown here is derived from an EMBL/GenBank/DDBJ whole genome shotgun (WGS) entry which is preliminary data.</text>
</comment>
<name>A0A150KM85_9BACI</name>